<keyword evidence="2" id="KW-1185">Reference proteome</keyword>
<accession>A0A8T0FZT4</accession>
<reference evidence="1" key="1">
    <citation type="journal article" date="2020" name="bioRxiv">
        <title>Chromosome-level reference genome of the European wasp spider Argiope bruennichi: a resource for studies on range expansion and evolutionary adaptation.</title>
        <authorList>
            <person name="Sheffer M.M."/>
            <person name="Hoppe A."/>
            <person name="Krehenwinkel H."/>
            <person name="Uhl G."/>
            <person name="Kuss A.W."/>
            <person name="Jensen L."/>
            <person name="Jensen C."/>
            <person name="Gillespie R.G."/>
            <person name="Hoff K.J."/>
            <person name="Prost S."/>
        </authorList>
    </citation>
    <scope>NUCLEOTIDE SEQUENCE</scope>
</reference>
<evidence type="ECO:0000313" key="1">
    <source>
        <dbReference type="EMBL" id="KAF8795069.1"/>
    </source>
</evidence>
<gene>
    <name evidence="1" type="ORF">HNY73_002961</name>
</gene>
<dbReference type="Proteomes" id="UP000807504">
    <property type="component" value="Unassembled WGS sequence"/>
</dbReference>
<name>A0A8T0FZT4_ARGBR</name>
<dbReference type="EMBL" id="JABXBU010000002">
    <property type="protein sequence ID" value="KAF8795069.1"/>
    <property type="molecule type" value="Genomic_DNA"/>
</dbReference>
<reference evidence="1" key="2">
    <citation type="submission" date="2020-06" db="EMBL/GenBank/DDBJ databases">
        <authorList>
            <person name="Sheffer M."/>
        </authorList>
    </citation>
    <scope>NUCLEOTIDE SEQUENCE</scope>
</reference>
<sequence>MGLFILEVTEEEISIALTSDASTSCQQQTRMKKCHHLMSHYHFSAYPKEQAGDRNVYVKQRKRRLGGSRFPVASFSLPISKRSFPLFHPNCLLSPENDIFSAIPLPFQRETSLNTRNSAFAKKVGGLLPEVLTYFAR</sequence>
<organism evidence="1 2">
    <name type="scientific">Argiope bruennichi</name>
    <name type="common">Wasp spider</name>
    <name type="synonym">Aranea bruennichi</name>
    <dbReference type="NCBI Taxonomy" id="94029"/>
    <lineage>
        <taxon>Eukaryota</taxon>
        <taxon>Metazoa</taxon>
        <taxon>Ecdysozoa</taxon>
        <taxon>Arthropoda</taxon>
        <taxon>Chelicerata</taxon>
        <taxon>Arachnida</taxon>
        <taxon>Araneae</taxon>
        <taxon>Araneomorphae</taxon>
        <taxon>Entelegynae</taxon>
        <taxon>Araneoidea</taxon>
        <taxon>Araneidae</taxon>
        <taxon>Argiope</taxon>
    </lineage>
</organism>
<dbReference type="AlphaFoldDB" id="A0A8T0FZT4"/>
<proteinExistence type="predicted"/>
<protein>
    <submittedName>
        <fullName evidence="1">Uncharacterized protein</fullName>
    </submittedName>
</protein>
<comment type="caution">
    <text evidence="1">The sequence shown here is derived from an EMBL/GenBank/DDBJ whole genome shotgun (WGS) entry which is preliminary data.</text>
</comment>
<evidence type="ECO:0000313" key="2">
    <source>
        <dbReference type="Proteomes" id="UP000807504"/>
    </source>
</evidence>